<keyword evidence="4" id="KW-1185">Reference proteome</keyword>
<evidence type="ECO:0000256" key="1">
    <source>
        <dbReference type="SAM" id="Phobius"/>
    </source>
</evidence>
<dbReference type="SMART" id="SM00198">
    <property type="entry name" value="SCP"/>
    <property type="match status" value="1"/>
</dbReference>
<dbReference type="InterPro" id="IPR001283">
    <property type="entry name" value="CRISP-related"/>
</dbReference>
<accession>A0ABP1RZC5</accession>
<organism evidence="3 4">
    <name type="scientific">Orchesella dallaii</name>
    <dbReference type="NCBI Taxonomy" id="48710"/>
    <lineage>
        <taxon>Eukaryota</taxon>
        <taxon>Metazoa</taxon>
        <taxon>Ecdysozoa</taxon>
        <taxon>Arthropoda</taxon>
        <taxon>Hexapoda</taxon>
        <taxon>Collembola</taxon>
        <taxon>Entomobryomorpha</taxon>
        <taxon>Entomobryoidea</taxon>
        <taxon>Orchesellidae</taxon>
        <taxon>Orchesellinae</taxon>
        <taxon>Orchesella</taxon>
    </lineage>
</organism>
<feature type="domain" description="SCP" evidence="2">
    <location>
        <begin position="34"/>
        <end position="182"/>
    </location>
</feature>
<feature type="transmembrane region" description="Helical" evidence="1">
    <location>
        <begin position="6"/>
        <end position="29"/>
    </location>
</feature>
<keyword evidence="1" id="KW-0472">Membrane</keyword>
<dbReference type="Pfam" id="PF00188">
    <property type="entry name" value="CAP"/>
    <property type="match status" value="1"/>
</dbReference>
<evidence type="ECO:0000313" key="3">
    <source>
        <dbReference type="EMBL" id="CAL8139276.1"/>
    </source>
</evidence>
<gene>
    <name evidence="3" type="ORF">ODALV1_LOCUS27762</name>
</gene>
<name>A0ABP1RZC5_9HEXA</name>
<evidence type="ECO:0000313" key="4">
    <source>
        <dbReference type="Proteomes" id="UP001642540"/>
    </source>
</evidence>
<evidence type="ECO:0000259" key="2">
    <source>
        <dbReference type="SMART" id="SM00198"/>
    </source>
</evidence>
<sequence>MTKIPYLTIGIGVATAGMLLGYTIVWVLWVDIEAYRFATLAHHNYLRARHGSAPLSLNLDLCNLAMMCARYYANSKRVDHSCPYHPQGKTFYFTEGIGENLWGPANTFSHYDAAVGATRRFYQEIDTYNFSDVKSNFHKFFVVGHITQILWRQTRQVGIGVASDSKRVYVVAFYYPSGNLWEENMEAVEQNVGPPLKDVPPIHIYGRWGWRFENDTREALAAENKYLLTPFPP</sequence>
<dbReference type="SUPFAM" id="SSF55797">
    <property type="entry name" value="PR-1-like"/>
    <property type="match status" value="1"/>
</dbReference>
<protein>
    <recommendedName>
        <fullName evidence="2">SCP domain-containing protein</fullName>
    </recommendedName>
</protein>
<keyword evidence="1" id="KW-0812">Transmembrane</keyword>
<dbReference type="Proteomes" id="UP001642540">
    <property type="component" value="Unassembled WGS sequence"/>
</dbReference>
<dbReference type="Gene3D" id="3.40.33.10">
    <property type="entry name" value="CAP"/>
    <property type="match status" value="1"/>
</dbReference>
<dbReference type="PANTHER" id="PTHR10334">
    <property type="entry name" value="CYSTEINE-RICH SECRETORY PROTEIN-RELATED"/>
    <property type="match status" value="1"/>
</dbReference>
<keyword evidence="1" id="KW-1133">Transmembrane helix</keyword>
<proteinExistence type="predicted"/>
<dbReference type="EMBL" id="CAXLJM020000124">
    <property type="protein sequence ID" value="CAL8139276.1"/>
    <property type="molecule type" value="Genomic_DNA"/>
</dbReference>
<reference evidence="3 4" key="1">
    <citation type="submission" date="2024-08" db="EMBL/GenBank/DDBJ databases">
        <authorList>
            <person name="Cucini C."/>
            <person name="Frati F."/>
        </authorList>
    </citation>
    <scope>NUCLEOTIDE SEQUENCE [LARGE SCALE GENOMIC DNA]</scope>
</reference>
<dbReference type="InterPro" id="IPR035940">
    <property type="entry name" value="CAP_sf"/>
</dbReference>
<dbReference type="InterPro" id="IPR014044">
    <property type="entry name" value="CAP_dom"/>
</dbReference>
<comment type="caution">
    <text evidence="3">The sequence shown here is derived from an EMBL/GenBank/DDBJ whole genome shotgun (WGS) entry which is preliminary data.</text>
</comment>